<keyword evidence="1" id="KW-0378">Hydrolase</keyword>
<feature type="transmembrane region" description="Helical" evidence="3">
    <location>
        <begin position="272"/>
        <end position="294"/>
    </location>
</feature>
<evidence type="ECO:0000256" key="3">
    <source>
        <dbReference type="SAM" id="Phobius"/>
    </source>
</evidence>
<name>A0A2S4KUN3_9HYPO</name>
<accession>A0A2S4KUN3</accession>
<dbReference type="EMBL" id="PKSG01000621">
    <property type="protein sequence ID" value="POR33881.1"/>
    <property type="molecule type" value="Genomic_DNA"/>
</dbReference>
<dbReference type="Pfam" id="PF01083">
    <property type="entry name" value="Cutinase"/>
    <property type="match status" value="1"/>
</dbReference>
<dbReference type="PANTHER" id="PTHR33630:SF9">
    <property type="entry name" value="CUTINASE 4"/>
    <property type="match status" value="1"/>
</dbReference>
<dbReference type="SMART" id="SM01110">
    <property type="entry name" value="Cutinase"/>
    <property type="match status" value="1"/>
</dbReference>
<sequence>MRGLTTTAVAAAMLGASGAASAAQNSDTCANGLHIIVARGTGERQGSGVTGLLADRIAGQVQGSKVAPLDYPASLTDPAYDVSVGDGVKAMQGALDRYTAACPDSKVVVMGYSQGAQVSMDAICGGAGGVFDSATPLAVNKVENNIVAIVLFGDPTHRANTTYDKGTSIRNGIFQRSNASVEVCAKYADRLVSYCDTGDTYCDAGKDKKVHGTYVQKYGDDSVKYIVAQYNAATENGGGTSTAAASGTATTATTAAPTGSGSAAVSGTTRAAASGLVVSGSLYLGVPLAVLAMFQAL</sequence>
<dbReference type="Gene3D" id="3.40.50.1820">
    <property type="entry name" value="alpha/beta hydrolase"/>
    <property type="match status" value="1"/>
</dbReference>
<keyword evidence="2" id="KW-1015">Disulfide bond</keyword>
<dbReference type="OrthoDB" id="2586582at2759"/>
<evidence type="ECO:0000313" key="6">
    <source>
        <dbReference type="Proteomes" id="UP000237481"/>
    </source>
</evidence>
<evidence type="ECO:0000313" key="5">
    <source>
        <dbReference type="EMBL" id="POR33881.1"/>
    </source>
</evidence>
<dbReference type="AlphaFoldDB" id="A0A2S4KUN3"/>
<dbReference type="InterPro" id="IPR000675">
    <property type="entry name" value="Cutinase/axe"/>
</dbReference>
<gene>
    <name evidence="5" type="ORF">TPAR_05910</name>
</gene>
<evidence type="ECO:0000256" key="4">
    <source>
        <dbReference type="SAM" id="SignalP"/>
    </source>
</evidence>
<keyword evidence="3" id="KW-1133">Transmembrane helix</keyword>
<dbReference type="InterPro" id="IPR029058">
    <property type="entry name" value="AB_hydrolase_fold"/>
</dbReference>
<comment type="caution">
    <text evidence="5">The sequence shown here is derived from an EMBL/GenBank/DDBJ whole genome shotgun (WGS) entry which is preliminary data.</text>
</comment>
<protein>
    <submittedName>
        <fullName evidence="5">Acetylxylan esterase 2</fullName>
    </submittedName>
</protein>
<organism evidence="5 6">
    <name type="scientific">Tolypocladium paradoxum</name>
    <dbReference type="NCBI Taxonomy" id="94208"/>
    <lineage>
        <taxon>Eukaryota</taxon>
        <taxon>Fungi</taxon>
        <taxon>Dikarya</taxon>
        <taxon>Ascomycota</taxon>
        <taxon>Pezizomycotina</taxon>
        <taxon>Sordariomycetes</taxon>
        <taxon>Hypocreomycetidae</taxon>
        <taxon>Hypocreales</taxon>
        <taxon>Ophiocordycipitaceae</taxon>
        <taxon>Tolypocladium</taxon>
    </lineage>
</organism>
<feature type="chain" id="PRO_5015540930" evidence="4">
    <location>
        <begin position="23"/>
        <end position="297"/>
    </location>
</feature>
<dbReference type="STRING" id="94208.A0A2S4KUN3"/>
<dbReference type="GO" id="GO:0052689">
    <property type="term" value="F:carboxylic ester hydrolase activity"/>
    <property type="evidence" value="ECO:0007669"/>
    <property type="project" value="UniProtKB-ARBA"/>
</dbReference>
<keyword evidence="4" id="KW-0732">Signal</keyword>
<dbReference type="SUPFAM" id="SSF53474">
    <property type="entry name" value="alpha/beta-Hydrolases"/>
    <property type="match status" value="1"/>
</dbReference>
<dbReference type="PANTHER" id="PTHR33630">
    <property type="entry name" value="CUTINASE RV1984C-RELATED-RELATED"/>
    <property type="match status" value="1"/>
</dbReference>
<keyword evidence="3" id="KW-0812">Transmembrane</keyword>
<evidence type="ECO:0000256" key="1">
    <source>
        <dbReference type="ARBA" id="ARBA00022801"/>
    </source>
</evidence>
<proteinExistence type="predicted"/>
<evidence type="ECO:0000256" key="2">
    <source>
        <dbReference type="ARBA" id="ARBA00023157"/>
    </source>
</evidence>
<feature type="signal peptide" evidence="4">
    <location>
        <begin position="1"/>
        <end position="22"/>
    </location>
</feature>
<keyword evidence="3" id="KW-0472">Membrane</keyword>
<keyword evidence="6" id="KW-1185">Reference proteome</keyword>
<reference evidence="5 6" key="1">
    <citation type="submission" date="2018-01" db="EMBL/GenBank/DDBJ databases">
        <title>Harnessing the power of phylogenomics to disentangle the directionality and signatures of interkingdom host jumping in the parasitic fungal genus Tolypocladium.</title>
        <authorList>
            <person name="Quandt C.A."/>
            <person name="Patterson W."/>
            <person name="Spatafora J.W."/>
        </authorList>
    </citation>
    <scope>NUCLEOTIDE SEQUENCE [LARGE SCALE GENOMIC DNA]</scope>
    <source>
        <strain evidence="5 6">NRBC 100945</strain>
    </source>
</reference>
<dbReference type="Proteomes" id="UP000237481">
    <property type="component" value="Unassembled WGS sequence"/>
</dbReference>